<evidence type="ECO:0000313" key="3">
    <source>
        <dbReference type="EMBL" id="EAU83339.2"/>
    </source>
</evidence>
<dbReference type="Proteomes" id="UP000001861">
    <property type="component" value="Unassembled WGS sequence"/>
</dbReference>
<feature type="compositionally biased region" description="Basic and acidic residues" evidence="2">
    <location>
        <begin position="126"/>
        <end position="140"/>
    </location>
</feature>
<feature type="coiled-coil region" evidence="1">
    <location>
        <begin position="465"/>
        <end position="499"/>
    </location>
</feature>
<evidence type="ECO:0000256" key="2">
    <source>
        <dbReference type="SAM" id="MobiDB-lite"/>
    </source>
</evidence>
<dbReference type="VEuPathDB" id="FungiDB:CC1G_12400"/>
<dbReference type="HOGENOM" id="CLU_457088_0_0_1"/>
<gene>
    <name evidence="3" type="ORF">CC1G_12400</name>
</gene>
<feature type="compositionally biased region" description="Polar residues" evidence="2">
    <location>
        <begin position="364"/>
        <end position="381"/>
    </location>
</feature>
<feature type="region of interest" description="Disordered" evidence="2">
    <location>
        <begin position="185"/>
        <end position="439"/>
    </location>
</feature>
<name>A8P355_COPC7</name>
<reference evidence="3 4" key="1">
    <citation type="journal article" date="2010" name="Proc. Natl. Acad. Sci. U.S.A.">
        <title>Insights into evolution of multicellular fungi from the assembled chromosomes of the mushroom Coprinopsis cinerea (Coprinus cinereus).</title>
        <authorList>
            <person name="Stajich J.E."/>
            <person name="Wilke S.K."/>
            <person name="Ahren D."/>
            <person name="Au C.H."/>
            <person name="Birren B.W."/>
            <person name="Borodovsky M."/>
            <person name="Burns C."/>
            <person name="Canback B."/>
            <person name="Casselton L.A."/>
            <person name="Cheng C.K."/>
            <person name="Deng J."/>
            <person name="Dietrich F.S."/>
            <person name="Fargo D.C."/>
            <person name="Farman M.L."/>
            <person name="Gathman A.C."/>
            <person name="Goldberg J."/>
            <person name="Guigo R."/>
            <person name="Hoegger P.J."/>
            <person name="Hooker J.B."/>
            <person name="Huggins A."/>
            <person name="James T.Y."/>
            <person name="Kamada T."/>
            <person name="Kilaru S."/>
            <person name="Kodira C."/>
            <person name="Kues U."/>
            <person name="Kupfer D."/>
            <person name="Kwan H.S."/>
            <person name="Lomsadze A."/>
            <person name="Li W."/>
            <person name="Lilly W.W."/>
            <person name="Ma L.J."/>
            <person name="Mackey A.J."/>
            <person name="Manning G."/>
            <person name="Martin F."/>
            <person name="Muraguchi H."/>
            <person name="Natvig D.O."/>
            <person name="Palmerini H."/>
            <person name="Ramesh M.A."/>
            <person name="Rehmeyer C.J."/>
            <person name="Roe B.A."/>
            <person name="Shenoy N."/>
            <person name="Stanke M."/>
            <person name="Ter-Hovhannisyan V."/>
            <person name="Tunlid A."/>
            <person name="Velagapudi R."/>
            <person name="Vision T.J."/>
            <person name="Zeng Q."/>
            <person name="Zolan M.E."/>
            <person name="Pukkila P.J."/>
        </authorList>
    </citation>
    <scope>NUCLEOTIDE SEQUENCE [LARGE SCALE GENOMIC DNA]</scope>
    <source>
        <strain evidence="4">Okayama-7 / 130 / ATCC MYA-4618 / FGSC 9003</strain>
    </source>
</reference>
<dbReference type="EMBL" id="AACS02000004">
    <property type="protein sequence ID" value="EAU83339.2"/>
    <property type="molecule type" value="Genomic_DNA"/>
</dbReference>
<feature type="region of interest" description="Disordered" evidence="2">
    <location>
        <begin position="93"/>
        <end position="140"/>
    </location>
</feature>
<protein>
    <submittedName>
        <fullName evidence="3">Uncharacterized protein</fullName>
    </submittedName>
</protein>
<organism evidence="3 4">
    <name type="scientific">Coprinopsis cinerea (strain Okayama-7 / 130 / ATCC MYA-4618 / FGSC 9003)</name>
    <name type="common">Inky cap fungus</name>
    <name type="synonym">Hormographiella aspergillata</name>
    <dbReference type="NCBI Taxonomy" id="240176"/>
    <lineage>
        <taxon>Eukaryota</taxon>
        <taxon>Fungi</taxon>
        <taxon>Dikarya</taxon>
        <taxon>Basidiomycota</taxon>
        <taxon>Agaricomycotina</taxon>
        <taxon>Agaricomycetes</taxon>
        <taxon>Agaricomycetidae</taxon>
        <taxon>Agaricales</taxon>
        <taxon>Agaricineae</taxon>
        <taxon>Psathyrellaceae</taxon>
        <taxon>Coprinopsis</taxon>
    </lineage>
</organism>
<feature type="compositionally biased region" description="Polar residues" evidence="2">
    <location>
        <begin position="410"/>
        <end position="426"/>
    </location>
</feature>
<comment type="caution">
    <text evidence="3">The sequence shown here is derived from an EMBL/GenBank/DDBJ whole genome shotgun (WGS) entry which is preliminary data.</text>
</comment>
<feature type="compositionally biased region" description="Acidic residues" evidence="2">
    <location>
        <begin position="348"/>
        <end position="357"/>
    </location>
</feature>
<feature type="coiled-coil region" evidence="1">
    <location>
        <begin position="534"/>
        <end position="561"/>
    </location>
</feature>
<feature type="compositionally biased region" description="Pro residues" evidence="2">
    <location>
        <begin position="105"/>
        <end position="119"/>
    </location>
</feature>
<dbReference type="RefSeq" id="XP_001838476.2">
    <property type="nucleotide sequence ID" value="XM_001838424.2"/>
</dbReference>
<keyword evidence="1" id="KW-0175">Coiled coil</keyword>
<proteinExistence type="predicted"/>
<dbReference type="GeneID" id="6015063"/>
<evidence type="ECO:0000256" key="1">
    <source>
        <dbReference type="SAM" id="Coils"/>
    </source>
</evidence>
<sequence length="597" mass="67385">MRRVVVFWEWEAARWDDRARRCLENESFITPAPSEFSEVRQVWESEVERLKKARDGKIAYARRQAAIRRKMVERAHKRWGNIRELLGTFEGKSGLKPAKLEQKPASPPPQSPPRDPPNPATQSGEAGKRKGEKDKEEKVEDDSRIWYDYHDYKRPLVTFVFMYRPRAFLEKYHIAKVAPPMREARRQAEHSISGVLNPSAPLLDDEEDDDDWELQMLNDSDEEDDMSGSEYCGSVVETESEWDPTEYWSDATEEEEPISNQDSPQQESPGVDGDSLLEEDSTSVLPQKRPRADSMDSMYLSESEVHHGFNPSVSPEPTLPTVDHSRDRTSPISPPPERAISNSRTTDLQEDDDDMNDGEVTISAELNQDTRCPSENPSFSGVGQVGDELPSRSQTGQPEAPSSDADMFTPSRSSSNPTLIGTSESPTGPVAPHGAKTGTITVKTEENSSAVSELSDMALIAPGAFNEAQRELHDLRRKLKRVEEELGQRETERKLLTKLRDTSRAYHRSVKKVKLEEGAEAEKPVNDQALENRLRVCEGRIRGIKKEASKLKEEITQYEGVKSMYAAYLPQDVEAKVEVKEEGIPEDDMVIDLTEDD</sequence>
<evidence type="ECO:0000313" key="4">
    <source>
        <dbReference type="Proteomes" id="UP000001861"/>
    </source>
</evidence>
<accession>A8P355</accession>
<feature type="compositionally biased region" description="Polar residues" evidence="2">
    <location>
        <begin position="258"/>
        <end position="268"/>
    </location>
</feature>
<dbReference type="AlphaFoldDB" id="A8P355"/>
<keyword evidence="4" id="KW-1185">Reference proteome</keyword>
<feature type="compositionally biased region" description="Acidic residues" evidence="2">
    <location>
        <begin position="203"/>
        <end position="227"/>
    </location>
</feature>
<dbReference type="KEGG" id="cci:CC1G_12400"/>
<dbReference type="InParanoid" id="A8P355"/>